<dbReference type="Proteomes" id="UP001215461">
    <property type="component" value="Unassembled WGS sequence"/>
</dbReference>
<evidence type="ECO:0000256" key="1">
    <source>
        <dbReference type="ARBA" id="ARBA00004651"/>
    </source>
</evidence>
<keyword evidence="6 8" id="KW-1133">Transmembrane helix</keyword>
<keyword evidence="7 8" id="KW-0472">Membrane</keyword>
<dbReference type="Pfam" id="PF01594">
    <property type="entry name" value="AI-2E_transport"/>
    <property type="match status" value="1"/>
</dbReference>
<organism evidence="9 10">
    <name type="scientific">Weissella paramesenteroides</name>
    <name type="common">Leuconostoc paramesenteroides</name>
    <dbReference type="NCBI Taxonomy" id="1249"/>
    <lineage>
        <taxon>Bacteria</taxon>
        <taxon>Bacillati</taxon>
        <taxon>Bacillota</taxon>
        <taxon>Bacilli</taxon>
        <taxon>Lactobacillales</taxon>
        <taxon>Lactobacillaceae</taxon>
        <taxon>Weissella</taxon>
    </lineage>
</organism>
<feature type="transmembrane region" description="Helical" evidence="8">
    <location>
        <begin position="280"/>
        <end position="301"/>
    </location>
</feature>
<dbReference type="PANTHER" id="PTHR21716:SF53">
    <property type="entry name" value="PERMEASE PERM-RELATED"/>
    <property type="match status" value="1"/>
</dbReference>
<name>A0ABD4XHW3_WEIPA</name>
<proteinExistence type="inferred from homology"/>
<keyword evidence="5 8" id="KW-0812">Transmembrane</keyword>
<evidence type="ECO:0000256" key="3">
    <source>
        <dbReference type="ARBA" id="ARBA00022448"/>
    </source>
</evidence>
<evidence type="ECO:0000256" key="7">
    <source>
        <dbReference type="ARBA" id="ARBA00023136"/>
    </source>
</evidence>
<evidence type="ECO:0000256" key="2">
    <source>
        <dbReference type="ARBA" id="ARBA00009773"/>
    </source>
</evidence>
<evidence type="ECO:0000256" key="8">
    <source>
        <dbReference type="SAM" id="Phobius"/>
    </source>
</evidence>
<sequence>MLEHIKQSKTLFWTLELLAIALLILIVTQLRFILEPIGQFIGAVFVPLIISGFLYYILNPVVVALQKIPLGKVKHVSRGWAITIVMLLLLGILVALVLTLLPALVDQISGLIKNIPVLVDTIQHWGNQLSKINFSKEYGVDFNLDKLQQEVQNIGKTVVSGMATSLSAVIAKLTGFTVTAITVPVMTIYMLNDGHKLSPFVQKVFPERQRSRISDILGRLNKTLAQYISGQVVEMIFVGVFTAIGYFVIGQKYALLLGVFAGITNMIPYVGPYIGLVPALFVAITDSIWQVVWVIAVVLIVQQIDSNLIYPRVMGASLHIHPLTIIVLLLAAGNIAGIAGMILAVPFYAVIRTIIVYAWQLWQLQQMPEVETKTAIVEVEEETN</sequence>
<dbReference type="EMBL" id="JAANXN010000001">
    <property type="protein sequence ID" value="MDF8370291.1"/>
    <property type="molecule type" value="Genomic_DNA"/>
</dbReference>
<comment type="similarity">
    <text evidence="2">Belongs to the autoinducer-2 exporter (AI-2E) (TC 2.A.86) family.</text>
</comment>
<feature type="transmembrane region" description="Helical" evidence="8">
    <location>
        <begin position="169"/>
        <end position="191"/>
    </location>
</feature>
<evidence type="ECO:0000313" key="10">
    <source>
        <dbReference type="Proteomes" id="UP001215461"/>
    </source>
</evidence>
<protein>
    <submittedName>
        <fullName evidence="9">AI-2E family transporter</fullName>
    </submittedName>
</protein>
<comment type="subcellular location">
    <subcellularLocation>
        <location evidence="1">Cell membrane</location>
        <topology evidence="1">Multi-pass membrane protein</topology>
    </subcellularLocation>
</comment>
<keyword evidence="3" id="KW-0813">Transport</keyword>
<feature type="transmembrane region" description="Helical" evidence="8">
    <location>
        <begin position="313"/>
        <end position="332"/>
    </location>
</feature>
<dbReference type="AlphaFoldDB" id="A0ABD4XHW3"/>
<dbReference type="InterPro" id="IPR002549">
    <property type="entry name" value="AI-2E-like"/>
</dbReference>
<feature type="transmembrane region" description="Helical" evidence="8">
    <location>
        <begin position="227"/>
        <end position="248"/>
    </location>
</feature>
<comment type="caution">
    <text evidence="9">The sequence shown here is derived from an EMBL/GenBank/DDBJ whole genome shotgun (WGS) entry which is preliminary data.</text>
</comment>
<feature type="transmembrane region" description="Helical" evidence="8">
    <location>
        <begin position="255"/>
        <end position="274"/>
    </location>
</feature>
<keyword evidence="4" id="KW-1003">Cell membrane</keyword>
<accession>A0ABD4XHW3</accession>
<evidence type="ECO:0000256" key="4">
    <source>
        <dbReference type="ARBA" id="ARBA00022475"/>
    </source>
</evidence>
<feature type="transmembrane region" description="Helical" evidence="8">
    <location>
        <begin position="12"/>
        <end position="33"/>
    </location>
</feature>
<evidence type="ECO:0000313" key="9">
    <source>
        <dbReference type="EMBL" id="MDF8370291.1"/>
    </source>
</evidence>
<reference evidence="9 10" key="1">
    <citation type="submission" date="2020-03" db="EMBL/GenBank/DDBJ databases">
        <title>Comparative genomics of Weissella paramesenteroides.</title>
        <authorList>
            <person name="Kant R."/>
            <person name="Takala T."/>
            <person name="Saris P."/>
        </authorList>
    </citation>
    <scope>NUCLEOTIDE SEQUENCE [LARGE SCALE GENOMIC DNA]</scope>
    <source>
        <strain evidence="9 10">SJ27-4</strain>
    </source>
</reference>
<evidence type="ECO:0000256" key="6">
    <source>
        <dbReference type="ARBA" id="ARBA00022989"/>
    </source>
</evidence>
<feature type="transmembrane region" description="Helical" evidence="8">
    <location>
        <begin position="338"/>
        <end position="359"/>
    </location>
</feature>
<feature type="transmembrane region" description="Helical" evidence="8">
    <location>
        <begin position="78"/>
        <end position="105"/>
    </location>
</feature>
<dbReference type="PANTHER" id="PTHR21716">
    <property type="entry name" value="TRANSMEMBRANE PROTEIN"/>
    <property type="match status" value="1"/>
</dbReference>
<feature type="transmembrane region" description="Helical" evidence="8">
    <location>
        <begin position="40"/>
        <end position="58"/>
    </location>
</feature>
<dbReference type="GO" id="GO:0005886">
    <property type="term" value="C:plasma membrane"/>
    <property type="evidence" value="ECO:0007669"/>
    <property type="project" value="UniProtKB-SubCell"/>
</dbReference>
<dbReference type="RefSeq" id="WP_140836623.1">
    <property type="nucleotide sequence ID" value="NZ_CAXLJE010000001.1"/>
</dbReference>
<gene>
    <name evidence="9" type="ORF">G9403_01285</name>
</gene>
<evidence type="ECO:0000256" key="5">
    <source>
        <dbReference type="ARBA" id="ARBA00022692"/>
    </source>
</evidence>